<dbReference type="EMBL" id="MU003836">
    <property type="protein sequence ID" value="KAF2717806.1"/>
    <property type="molecule type" value="Genomic_DNA"/>
</dbReference>
<dbReference type="Gene3D" id="3.50.50.60">
    <property type="entry name" value="FAD/NAD(P)-binding domain"/>
    <property type="match status" value="1"/>
</dbReference>
<evidence type="ECO:0000256" key="6">
    <source>
        <dbReference type="SAM" id="MobiDB-lite"/>
    </source>
</evidence>
<reference evidence="8" key="1">
    <citation type="journal article" date="2020" name="Stud. Mycol.">
        <title>101 Dothideomycetes genomes: a test case for predicting lifestyles and emergence of pathogens.</title>
        <authorList>
            <person name="Haridas S."/>
            <person name="Albert R."/>
            <person name="Binder M."/>
            <person name="Bloem J."/>
            <person name="Labutti K."/>
            <person name="Salamov A."/>
            <person name="Andreopoulos B."/>
            <person name="Baker S."/>
            <person name="Barry K."/>
            <person name="Bills G."/>
            <person name="Bluhm B."/>
            <person name="Cannon C."/>
            <person name="Castanera R."/>
            <person name="Culley D."/>
            <person name="Daum C."/>
            <person name="Ezra D."/>
            <person name="Gonzalez J."/>
            <person name="Henrissat B."/>
            <person name="Kuo A."/>
            <person name="Liang C."/>
            <person name="Lipzen A."/>
            <person name="Lutzoni F."/>
            <person name="Magnuson J."/>
            <person name="Mondo S."/>
            <person name="Nolan M."/>
            <person name="Ohm R."/>
            <person name="Pangilinan J."/>
            <person name="Park H.-J."/>
            <person name="Ramirez L."/>
            <person name="Alfaro M."/>
            <person name="Sun H."/>
            <person name="Tritt A."/>
            <person name="Yoshinaga Y."/>
            <person name="Zwiers L.-H."/>
            <person name="Turgeon B."/>
            <person name="Goodwin S."/>
            <person name="Spatafora J."/>
            <person name="Crous P."/>
            <person name="Grigoriev I."/>
        </authorList>
    </citation>
    <scope>NUCLEOTIDE SEQUENCE</scope>
    <source>
        <strain evidence="8">CBS 116435</strain>
    </source>
</reference>
<comment type="cofactor">
    <cofactor evidence="1">
        <name>FAD</name>
        <dbReference type="ChEBI" id="CHEBI:57692"/>
    </cofactor>
</comment>
<dbReference type="PANTHER" id="PTHR10961:SF46">
    <property type="entry name" value="PEROXISOMAL SARCOSINE OXIDASE"/>
    <property type="match status" value="1"/>
</dbReference>
<feature type="compositionally biased region" description="Basic and acidic residues" evidence="6">
    <location>
        <begin position="417"/>
        <end position="426"/>
    </location>
</feature>
<evidence type="ECO:0000256" key="1">
    <source>
        <dbReference type="ARBA" id="ARBA00001974"/>
    </source>
</evidence>
<dbReference type="GO" id="GO:0050660">
    <property type="term" value="F:flavin adenine dinucleotide binding"/>
    <property type="evidence" value="ECO:0007669"/>
    <property type="project" value="InterPro"/>
</dbReference>
<dbReference type="GO" id="GO:0050031">
    <property type="term" value="F:L-pipecolate oxidase activity"/>
    <property type="evidence" value="ECO:0007669"/>
    <property type="project" value="TreeGrafter"/>
</dbReference>
<comment type="caution">
    <text evidence="8">The sequence shown here is derived from an EMBL/GenBank/DDBJ whole genome shotgun (WGS) entry which is preliminary data.</text>
</comment>
<dbReference type="Gene3D" id="3.30.9.10">
    <property type="entry name" value="D-Amino Acid Oxidase, subunit A, domain 2"/>
    <property type="match status" value="1"/>
</dbReference>
<organism evidence="8 9">
    <name type="scientific">Polychaeton citri CBS 116435</name>
    <dbReference type="NCBI Taxonomy" id="1314669"/>
    <lineage>
        <taxon>Eukaryota</taxon>
        <taxon>Fungi</taxon>
        <taxon>Dikarya</taxon>
        <taxon>Ascomycota</taxon>
        <taxon>Pezizomycotina</taxon>
        <taxon>Dothideomycetes</taxon>
        <taxon>Dothideomycetidae</taxon>
        <taxon>Capnodiales</taxon>
        <taxon>Capnodiaceae</taxon>
        <taxon>Polychaeton</taxon>
    </lineage>
</organism>
<dbReference type="SUPFAM" id="SSF51905">
    <property type="entry name" value="FAD/NAD(P)-binding domain"/>
    <property type="match status" value="1"/>
</dbReference>
<keyword evidence="5" id="KW-0560">Oxidoreductase</keyword>
<evidence type="ECO:0000259" key="7">
    <source>
        <dbReference type="Pfam" id="PF01266"/>
    </source>
</evidence>
<evidence type="ECO:0000256" key="4">
    <source>
        <dbReference type="ARBA" id="ARBA00022827"/>
    </source>
</evidence>
<dbReference type="InterPro" id="IPR036188">
    <property type="entry name" value="FAD/NAD-bd_sf"/>
</dbReference>
<dbReference type="InterPro" id="IPR045170">
    <property type="entry name" value="MTOX"/>
</dbReference>
<dbReference type="GO" id="GO:0008115">
    <property type="term" value="F:sarcosine oxidase activity"/>
    <property type="evidence" value="ECO:0007669"/>
    <property type="project" value="TreeGrafter"/>
</dbReference>
<protein>
    <submittedName>
        <fullName evidence="8">FAD dependent oxidoreductase</fullName>
    </submittedName>
</protein>
<evidence type="ECO:0000256" key="3">
    <source>
        <dbReference type="ARBA" id="ARBA00022630"/>
    </source>
</evidence>
<sequence>MLSKEQSIVIVGAGVFGLSIADELANRGYINITILDRFSPPVPDGSSVDISRIIRFDYADSLYMKMAREAHALWISDFKQHYHGSGFLLVSDNPGHPYLEKAKQYLKEQGTTVDVFTGESDVKNAYPKFQGDTIGLTGYHNRQGGWAHSSDAIQTLASRCDKHGVSFVTGSRGTVTSLKTHGNRVRGVNVKSGPPILADRVILASGAWTSRLVDLELQAIHTAQPVGYIQLTASEADHLREMPVAMNLGTGFFVFPPSPGSNVLKCARHGFGYETTVPVKRLDGESKTISGPHIRRNGATASFMPADAEESLRQGLRRFFPPSVSERTFVMKRLCWYTDTPTGDFIVDNHPALQHLFVATGGSGHAFKFLPVLGKYLADVFEGIAESNVQKKWSIKPGPKDRLMLGDGSRGGPSRRHLAEWEQAKL</sequence>
<keyword evidence="9" id="KW-1185">Reference proteome</keyword>
<dbReference type="PANTHER" id="PTHR10961">
    <property type="entry name" value="PEROXISOMAL SARCOSINE OXIDASE"/>
    <property type="match status" value="1"/>
</dbReference>
<keyword evidence="3" id="KW-0285">Flavoprotein</keyword>
<feature type="domain" description="FAD dependent oxidoreductase" evidence="7">
    <location>
        <begin position="8"/>
        <end position="379"/>
    </location>
</feature>
<evidence type="ECO:0000313" key="8">
    <source>
        <dbReference type="EMBL" id="KAF2717806.1"/>
    </source>
</evidence>
<dbReference type="OrthoDB" id="2219495at2759"/>
<name>A0A9P4Q3R8_9PEZI</name>
<dbReference type="SUPFAM" id="SSF54373">
    <property type="entry name" value="FAD-linked reductases, C-terminal domain"/>
    <property type="match status" value="1"/>
</dbReference>
<dbReference type="InterPro" id="IPR006076">
    <property type="entry name" value="FAD-dep_OxRdtase"/>
</dbReference>
<evidence type="ECO:0000256" key="2">
    <source>
        <dbReference type="ARBA" id="ARBA00010989"/>
    </source>
</evidence>
<dbReference type="AlphaFoldDB" id="A0A9P4Q3R8"/>
<proteinExistence type="inferred from homology"/>
<gene>
    <name evidence="8" type="ORF">K431DRAFT_232279</name>
</gene>
<dbReference type="GO" id="GO:0004657">
    <property type="term" value="F:proline dehydrogenase activity"/>
    <property type="evidence" value="ECO:0007669"/>
    <property type="project" value="TreeGrafter"/>
</dbReference>
<keyword evidence="4" id="KW-0274">FAD</keyword>
<evidence type="ECO:0000313" key="9">
    <source>
        <dbReference type="Proteomes" id="UP000799441"/>
    </source>
</evidence>
<dbReference type="Proteomes" id="UP000799441">
    <property type="component" value="Unassembled WGS sequence"/>
</dbReference>
<feature type="region of interest" description="Disordered" evidence="6">
    <location>
        <begin position="400"/>
        <end position="426"/>
    </location>
</feature>
<evidence type="ECO:0000256" key="5">
    <source>
        <dbReference type="ARBA" id="ARBA00023002"/>
    </source>
</evidence>
<accession>A0A9P4Q3R8</accession>
<dbReference type="Pfam" id="PF01266">
    <property type="entry name" value="DAO"/>
    <property type="match status" value="1"/>
</dbReference>
<comment type="similarity">
    <text evidence="2">Belongs to the MSOX/MTOX family.</text>
</comment>